<name>A0A2K8KK52_9MOLU</name>
<evidence type="ECO:0000313" key="10">
    <source>
        <dbReference type="EMBL" id="ATX70571.1"/>
    </source>
</evidence>
<dbReference type="InterPro" id="IPR050500">
    <property type="entry name" value="Phos_Acetyltrans/Butyryltrans"/>
</dbReference>
<evidence type="ECO:0000256" key="5">
    <source>
        <dbReference type="ARBA" id="ARBA00021528"/>
    </source>
</evidence>
<dbReference type="RefSeq" id="WP_100254135.1">
    <property type="nucleotide sequence ID" value="NZ_CP024870.1"/>
</dbReference>
<dbReference type="InterPro" id="IPR042113">
    <property type="entry name" value="P_AcTrfase_dom1"/>
</dbReference>
<keyword evidence="7" id="KW-0012">Acyltransferase</keyword>
<dbReference type="EC" id="2.3.1.8" evidence="4"/>
<sequence>MFWIKEIKSELQKSTKKMKLVFPEGKEDKIIEVANRLQTEGLADVAVLFGTEAEIPNNLVAGIKTIAIKNNINQEMLNLLLTIRKGRLEEDEATLLVQKRNYYGAMLVQMGLADAMVCGLNYSTADTLRPALQIIKTHEDYSIASSVFVMTKGEEQYIFTDCALNVDPNSKHLSDIALMAANFAKDLKFTDIEVAMLSYSTVGSGSGPMVDKVSKAVNRLKAHNEPGLLFEGEMQFDCAYDQATRNKKYPKCKFKNAHPDIYVFPDLNAGNIGYKIAQRMGGFEAAGPFILGLKKPVNDLSRGATVEDIYQTSILTIYQALQKEAK</sequence>
<comment type="catalytic activity">
    <reaction evidence="1">
        <text>acetyl-CoA + phosphate = acetyl phosphate + CoA</text>
        <dbReference type="Rhea" id="RHEA:19521"/>
        <dbReference type="ChEBI" id="CHEBI:22191"/>
        <dbReference type="ChEBI" id="CHEBI:43474"/>
        <dbReference type="ChEBI" id="CHEBI:57287"/>
        <dbReference type="ChEBI" id="CHEBI:57288"/>
        <dbReference type="EC" id="2.3.1.8"/>
    </reaction>
</comment>
<evidence type="ECO:0000256" key="7">
    <source>
        <dbReference type="ARBA" id="ARBA00023315"/>
    </source>
</evidence>
<dbReference type="Gene3D" id="3.40.50.10750">
    <property type="entry name" value="Isocitrate/Isopropylmalate dehydrogenase-like"/>
    <property type="match status" value="1"/>
</dbReference>
<keyword evidence="6" id="KW-0808">Transferase</keyword>
<dbReference type="InterPro" id="IPR012147">
    <property type="entry name" value="P_Ac_Bu_trans"/>
</dbReference>
<evidence type="ECO:0000256" key="8">
    <source>
        <dbReference type="ARBA" id="ARBA00031108"/>
    </source>
</evidence>
<keyword evidence="11" id="KW-1185">Reference proteome</keyword>
<dbReference type="EMBL" id="CP024870">
    <property type="protein sequence ID" value="ATX70571.1"/>
    <property type="molecule type" value="Genomic_DNA"/>
</dbReference>
<organism evidence="10 11">
    <name type="scientific">Spiroplasma clarkii</name>
    <dbReference type="NCBI Taxonomy" id="2139"/>
    <lineage>
        <taxon>Bacteria</taxon>
        <taxon>Bacillati</taxon>
        <taxon>Mycoplasmatota</taxon>
        <taxon>Mollicutes</taxon>
        <taxon>Entomoplasmatales</taxon>
        <taxon>Spiroplasmataceae</taxon>
        <taxon>Spiroplasma</taxon>
    </lineage>
</organism>
<evidence type="ECO:0000256" key="1">
    <source>
        <dbReference type="ARBA" id="ARBA00000705"/>
    </source>
</evidence>
<evidence type="ECO:0000256" key="3">
    <source>
        <dbReference type="ARBA" id="ARBA00005656"/>
    </source>
</evidence>
<evidence type="ECO:0000259" key="9">
    <source>
        <dbReference type="Pfam" id="PF01515"/>
    </source>
</evidence>
<dbReference type="PANTHER" id="PTHR43356:SF3">
    <property type="entry name" value="PHOSPHATE ACETYLTRANSFERASE"/>
    <property type="match status" value="1"/>
</dbReference>
<comment type="pathway">
    <text evidence="2">Metabolic intermediate biosynthesis; acetyl-CoA biosynthesis; acetyl-CoA from acetate: step 2/2.</text>
</comment>
<dbReference type="Proteomes" id="UP000231179">
    <property type="component" value="Chromosome"/>
</dbReference>
<evidence type="ECO:0000256" key="2">
    <source>
        <dbReference type="ARBA" id="ARBA00004989"/>
    </source>
</evidence>
<dbReference type="InterPro" id="IPR004614">
    <property type="entry name" value="P_AcTrfase"/>
</dbReference>
<protein>
    <recommendedName>
        <fullName evidence="5">Phosphate acetyltransferase</fullName>
        <ecNumber evidence="4">2.3.1.8</ecNumber>
    </recommendedName>
    <alternativeName>
        <fullName evidence="8">Phosphotransacetylase</fullName>
    </alternativeName>
</protein>
<evidence type="ECO:0000256" key="6">
    <source>
        <dbReference type="ARBA" id="ARBA00022679"/>
    </source>
</evidence>
<evidence type="ECO:0000256" key="4">
    <source>
        <dbReference type="ARBA" id="ARBA00012707"/>
    </source>
</evidence>
<dbReference type="Gene3D" id="3.40.50.10950">
    <property type="match status" value="1"/>
</dbReference>
<reference evidence="10 11" key="1">
    <citation type="submission" date="2017-11" db="EMBL/GenBank/DDBJ databases">
        <title>Complete genome sequence of Spiroplasma clarkii CN-5 (DSM 19994).</title>
        <authorList>
            <person name="Tsai Y.-M."/>
            <person name="Chang A."/>
            <person name="Lo W.-S."/>
            <person name="Kuo C.-H."/>
        </authorList>
    </citation>
    <scope>NUCLEOTIDE SEQUENCE [LARGE SCALE GENOMIC DNA]</scope>
    <source>
        <strain evidence="10 11">CN-5</strain>
    </source>
</reference>
<dbReference type="GO" id="GO:0008959">
    <property type="term" value="F:phosphate acetyltransferase activity"/>
    <property type="evidence" value="ECO:0007669"/>
    <property type="project" value="UniProtKB-EC"/>
</dbReference>
<feature type="domain" description="Phosphate acetyl/butaryl transferase" evidence="9">
    <location>
        <begin position="7"/>
        <end position="317"/>
    </location>
</feature>
<dbReference type="InterPro" id="IPR002505">
    <property type="entry name" value="PTA_PTB"/>
</dbReference>
<dbReference type="SUPFAM" id="SSF53659">
    <property type="entry name" value="Isocitrate/Isopropylmalate dehydrogenase-like"/>
    <property type="match status" value="1"/>
</dbReference>
<accession>A0A2K8KK52</accession>
<dbReference type="InterPro" id="IPR042112">
    <property type="entry name" value="P_AcTrfase_dom2"/>
</dbReference>
<dbReference type="Pfam" id="PF01515">
    <property type="entry name" value="PTA_PTB"/>
    <property type="match status" value="1"/>
</dbReference>
<comment type="similarity">
    <text evidence="3">Belongs to the phosphate acetyltransferase and butyryltransferase family.</text>
</comment>
<dbReference type="PIRSF" id="PIRSF000428">
    <property type="entry name" value="P_Ac_trans"/>
    <property type="match status" value="1"/>
</dbReference>
<gene>
    <name evidence="10" type="primary">eutD</name>
    <name evidence="10" type="ORF">SCLAR_v1c02410</name>
</gene>
<proteinExistence type="inferred from homology"/>
<evidence type="ECO:0000313" key="11">
    <source>
        <dbReference type="Proteomes" id="UP000231179"/>
    </source>
</evidence>
<dbReference type="NCBIfam" id="TIGR00651">
    <property type="entry name" value="pta"/>
    <property type="match status" value="1"/>
</dbReference>
<dbReference type="AlphaFoldDB" id="A0A2K8KK52"/>
<dbReference type="NCBIfam" id="NF007233">
    <property type="entry name" value="PRK09653.1"/>
    <property type="match status" value="1"/>
</dbReference>
<dbReference type="PANTHER" id="PTHR43356">
    <property type="entry name" value="PHOSPHATE ACETYLTRANSFERASE"/>
    <property type="match status" value="1"/>
</dbReference>